<name>A0ABU4RNY5_9HYPH</name>
<protein>
    <submittedName>
        <fullName evidence="1">Uncharacterized protein</fullName>
    </submittedName>
</protein>
<gene>
    <name evidence="1" type="ORF">SCD90_10800</name>
</gene>
<reference evidence="1 2" key="1">
    <citation type="submission" date="2023-11" db="EMBL/GenBank/DDBJ databases">
        <authorList>
            <person name="Bao R."/>
        </authorList>
    </citation>
    <scope>NUCLEOTIDE SEQUENCE [LARGE SCALE GENOMIC DNA]</scope>
    <source>
        <strain evidence="1 2">PJ23</strain>
    </source>
</reference>
<proteinExistence type="predicted"/>
<dbReference type="EMBL" id="JAXAFJ010000006">
    <property type="protein sequence ID" value="MDX6806555.1"/>
    <property type="molecule type" value="Genomic_DNA"/>
</dbReference>
<evidence type="ECO:0000313" key="1">
    <source>
        <dbReference type="EMBL" id="MDX6806555.1"/>
    </source>
</evidence>
<dbReference type="RefSeq" id="WP_319844685.1">
    <property type="nucleotide sequence ID" value="NZ_JAXAFJ010000006.1"/>
</dbReference>
<organism evidence="1 2">
    <name type="scientific">Terrihabitans rhizophilus</name>
    <dbReference type="NCBI Taxonomy" id="3092662"/>
    <lineage>
        <taxon>Bacteria</taxon>
        <taxon>Pseudomonadati</taxon>
        <taxon>Pseudomonadota</taxon>
        <taxon>Alphaproteobacteria</taxon>
        <taxon>Hyphomicrobiales</taxon>
        <taxon>Terrihabitans</taxon>
    </lineage>
</organism>
<accession>A0ABU4RNY5</accession>
<comment type="caution">
    <text evidence="1">The sequence shown here is derived from an EMBL/GenBank/DDBJ whole genome shotgun (WGS) entry which is preliminary data.</text>
</comment>
<evidence type="ECO:0000313" key="2">
    <source>
        <dbReference type="Proteomes" id="UP001274321"/>
    </source>
</evidence>
<dbReference type="Proteomes" id="UP001274321">
    <property type="component" value="Unassembled WGS sequence"/>
</dbReference>
<sequence length="92" mass="10170">MVARIRRTVEREISTVEDSLARIDELVPRGDAEKAARTLASLVKTLIELQRLEAGAGAGTAKDPDEDGIDIDEFRRDLARRLDALRAGGDRR</sequence>
<keyword evidence="2" id="KW-1185">Reference proteome</keyword>